<evidence type="ECO:0000313" key="10">
    <source>
        <dbReference type="EMBL" id="MFA9459311.1"/>
    </source>
</evidence>
<evidence type="ECO:0000256" key="5">
    <source>
        <dbReference type="ARBA" id="ARBA00022989"/>
    </source>
</evidence>
<dbReference type="PANTHER" id="PTHR42703">
    <property type="entry name" value="NADH DEHYDROGENASE"/>
    <property type="match status" value="1"/>
</dbReference>
<feature type="transmembrane region" description="Helical" evidence="8">
    <location>
        <begin position="108"/>
        <end position="126"/>
    </location>
</feature>
<feature type="transmembrane region" description="Helical" evidence="8">
    <location>
        <begin position="30"/>
        <end position="48"/>
    </location>
</feature>
<sequence length="492" mass="52780">MIAHLPILQVVAPLIAAPACMLLRWARLAWLLATGVTWASLGIAALLARRVMSEGPVSYAIGGWLAPWGIEYRIDALNVLVLLIVTGIGAVVMPFARASVEREIPRDRIPLFYVAYLLCLAGLLGITVTGDAFNLFVFLEISSLSSYILIAQGSDRRALTAAYRYLIMGTIGATFILIGVGFLYMMTGTLNMQDLAARLQAVEDTRTVRAGFAFLTVGISLKLALFPLHLWLPNAYTYAPSAVSAFLAATATKVAVYMFVRFLFTVFGVDFAFGDLPLEWVLMGLALAAIFSASAVAIFQEDVRRMLAYSSVAQIGYMILGVSFATVAGLTAGMTHLFNHALMKGALFLAVGAVAYRLGSTRIDDLAGLGRRMPWTFGALVIGGISLIGLPPTAGFISKWYLVAAALELGWWPVAVLILLGSLLALVYMGRIVEAAYFREPPAGSDQRHEAPPGLLVPTWTLVAANLYFGLDTRLNVGLSREAALALFGGAG</sequence>
<evidence type="ECO:0000256" key="8">
    <source>
        <dbReference type="SAM" id="Phobius"/>
    </source>
</evidence>
<comment type="subcellular location">
    <subcellularLocation>
        <location evidence="1">Cell membrane</location>
        <topology evidence="1">Multi-pass membrane protein</topology>
    </subcellularLocation>
    <subcellularLocation>
        <location evidence="7">Membrane</location>
        <topology evidence="7">Multi-pass membrane protein</topology>
    </subcellularLocation>
</comment>
<evidence type="ECO:0000256" key="3">
    <source>
        <dbReference type="ARBA" id="ARBA00022475"/>
    </source>
</evidence>
<evidence type="ECO:0000256" key="1">
    <source>
        <dbReference type="ARBA" id="ARBA00004651"/>
    </source>
</evidence>
<dbReference type="InterPro" id="IPR003918">
    <property type="entry name" value="NADH_UbQ_OxRdtase"/>
</dbReference>
<keyword evidence="5 8" id="KW-1133">Transmembrane helix</keyword>
<dbReference type="EMBL" id="JBGUAW010000001">
    <property type="protein sequence ID" value="MFA9459311.1"/>
    <property type="molecule type" value="Genomic_DNA"/>
</dbReference>
<feature type="domain" description="NADH:quinone oxidoreductase/Mrp antiporter transmembrane" evidence="9">
    <location>
        <begin position="131"/>
        <end position="424"/>
    </location>
</feature>
<accession>A0ABV4TRZ1</accession>
<dbReference type="PANTHER" id="PTHR42703:SF1">
    <property type="entry name" value="NA(+)_H(+) ANTIPORTER SUBUNIT D1"/>
    <property type="match status" value="1"/>
</dbReference>
<dbReference type="RefSeq" id="WP_373654102.1">
    <property type="nucleotide sequence ID" value="NZ_JBGUAW010000001.1"/>
</dbReference>
<evidence type="ECO:0000256" key="6">
    <source>
        <dbReference type="ARBA" id="ARBA00023136"/>
    </source>
</evidence>
<comment type="similarity">
    <text evidence="2">Belongs to the CPA3 antiporters (TC 2.A.63) subunit D family.</text>
</comment>
<evidence type="ECO:0000259" key="9">
    <source>
        <dbReference type="Pfam" id="PF00361"/>
    </source>
</evidence>
<evidence type="ECO:0000256" key="4">
    <source>
        <dbReference type="ARBA" id="ARBA00022692"/>
    </source>
</evidence>
<feature type="transmembrane region" description="Helical" evidence="8">
    <location>
        <begin position="238"/>
        <end position="260"/>
    </location>
</feature>
<feature type="transmembrane region" description="Helical" evidence="8">
    <location>
        <begin position="306"/>
        <end position="331"/>
    </location>
</feature>
<evidence type="ECO:0000256" key="7">
    <source>
        <dbReference type="RuleBase" id="RU000320"/>
    </source>
</evidence>
<comment type="caution">
    <text evidence="10">The sequence shown here is derived from an EMBL/GenBank/DDBJ whole genome shotgun (WGS) entry which is preliminary data.</text>
</comment>
<feature type="transmembrane region" description="Helical" evidence="8">
    <location>
        <begin position="76"/>
        <end position="96"/>
    </location>
</feature>
<dbReference type="Pfam" id="PF00361">
    <property type="entry name" value="Proton_antipo_M"/>
    <property type="match status" value="1"/>
</dbReference>
<feature type="transmembrane region" description="Helical" evidence="8">
    <location>
        <begin position="280"/>
        <end position="299"/>
    </location>
</feature>
<feature type="transmembrane region" description="Helical" evidence="8">
    <location>
        <begin position="207"/>
        <end position="226"/>
    </location>
</feature>
<gene>
    <name evidence="10" type="ORF">ACERLL_00535</name>
</gene>
<dbReference type="InterPro" id="IPR001750">
    <property type="entry name" value="ND/Mrp_TM"/>
</dbReference>
<keyword evidence="11" id="KW-1185">Reference proteome</keyword>
<feature type="transmembrane region" description="Helical" evidence="8">
    <location>
        <begin position="409"/>
        <end position="429"/>
    </location>
</feature>
<feature type="transmembrane region" description="Helical" evidence="8">
    <location>
        <begin position="132"/>
        <end position="150"/>
    </location>
</feature>
<dbReference type="InterPro" id="IPR050586">
    <property type="entry name" value="CPA3_Na-H_Antiporter_D"/>
</dbReference>
<keyword evidence="6 8" id="KW-0472">Membrane</keyword>
<protein>
    <submittedName>
        <fullName evidence="10">Monovalent cation/H+ antiporter subunit D family protein</fullName>
    </submittedName>
</protein>
<feature type="transmembrane region" description="Helical" evidence="8">
    <location>
        <begin position="337"/>
        <end position="356"/>
    </location>
</feature>
<proteinExistence type="inferred from homology"/>
<keyword evidence="4 7" id="KW-0812">Transmembrane</keyword>
<name>A0ABV4TRZ1_9GAMM</name>
<evidence type="ECO:0000256" key="2">
    <source>
        <dbReference type="ARBA" id="ARBA00005346"/>
    </source>
</evidence>
<reference evidence="10 11" key="1">
    <citation type="submission" date="2024-08" db="EMBL/GenBank/DDBJ databases">
        <title>Whole-genome sequencing of halo(alkali)philic microorganisms from hypersaline lakes.</title>
        <authorList>
            <person name="Sorokin D.Y."/>
            <person name="Merkel A.Y."/>
            <person name="Messina E."/>
            <person name="Yakimov M."/>
        </authorList>
    </citation>
    <scope>NUCLEOTIDE SEQUENCE [LARGE SCALE GENOMIC DNA]</scope>
    <source>
        <strain evidence="10 11">Cl-TMA</strain>
    </source>
</reference>
<feature type="transmembrane region" description="Helical" evidence="8">
    <location>
        <begin position="6"/>
        <end position="23"/>
    </location>
</feature>
<organism evidence="10 11">
    <name type="scientific">Thiohalorhabdus methylotrophus</name>
    <dbReference type="NCBI Taxonomy" id="3242694"/>
    <lineage>
        <taxon>Bacteria</taxon>
        <taxon>Pseudomonadati</taxon>
        <taxon>Pseudomonadota</taxon>
        <taxon>Gammaproteobacteria</taxon>
        <taxon>Thiohalorhabdales</taxon>
        <taxon>Thiohalorhabdaceae</taxon>
        <taxon>Thiohalorhabdus</taxon>
    </lineage>
</organism>
<feature type="transmembrane region" description="Helical" evidence="8">
    <location>
        <begin position="162"/>
        <end position="187"/>
    </location>
</feature>
<evidence type="ECO:0000313" key="11">
    <source>
        <dbReference type="Proteomes" id="UP001575181"/>
    </source>
</evidence>
<feature type="transmembrane region" description="Helical" evidence="8">
    <location>
        <begin position="377"/>
        <end position="397"/>
    </location>
</feature>
<dbReference type="Proteomes" id="UP001575181">
    <property type="component" value="Unassembled WGS sequence"/>
</dbReference>
<keyword evidence="3" id="KW-1003">Cell membrane</keyword>
<dbReference type="PRINTS" id="PR01437">
    <property type="entry name" value="NUOXDRDTASE4"/>
</dbReference>